<name>A0A6G0YTW1_APHCR</name>
<dbReference type="InterPro" id="IPR036236">
    <property type="entry name" value="Znf_C2H2_sf"/>
</dbReference>
<dbReference type="InterPro" id="IPR013087">
    <property type="entry name" value="Znf_C2H2_type"/>
</dbReference>
<feature type="region of interest" description="Disordered" evidence="6">
    <location>
        <begin position="353"/>
        <end position="372"/>
    </location>
</feature>
<dbReference type="FunFam" id="3.30.160.60:FF:000208">
    <property type="entry name" value="zinc finger protein Gfi-1b"/>
    <property type="match status" value="1"/>
</dbReference>
<dbReference type="PANTHER" id="PTHR16515:SF58">
    <property type="entry name" value="ZINC FINGER PROTEIN 22"/>
    <property type="match status" value="1"/>
</dbReference>
<feature type="compositionally biased region" description="Polar residues" evidence="6">
    <location>
        <begin position="44"/>
        <end position="54"/>
    </location>
</feature>
<reference evidence="8 9" key="1">
    <citation type="submission" date="2019-08" db="EMBL/GenBank/DDBJ databases">
        <title>Whole genome of Aphis craccivora.</title>
        <authorList>
            <person name="Voronova N.V."/>
            <person name="Shulinski R.S."/>
            <person name="Bandarenka Y.V."/>
            <person name="Zhorov D.G."/>
            <person name="Warner D."/>
        </authorList>
    </citation>
    <scope>NUCLEOTIDE SEQUENCE [LARGE SCALE GENOMIC DNA]</scope>
    <source>
        <strain evidence="8">180601</strain>
        <tissue evidence="8">Whole Body</tissue>
    </source>
</reference>
<dbReference type="InterPro" id="IPR050331">
    <property type="entry name" value="Zinc_finger"/>
</dbReference>
<feature type="compositionally biased region" description="Polar residues" evidence="6">
    <location>
        <begin position="313"/>
        <end position="331"/>
    </location>
</feature>
<feature type="domain" description="C2H2-type" evidence="7">
    <location>
        <begin position="477"/>
        <end position="504"/>
    </location>
</feature>
<dbReference type="Gene3D" id="3.30.160.60">
    <property type="entry name" value="Classic Zinc Finger"/>
    <property type="match status" value="3"/>
</dbReference>
<dbReference type="EMBL" id="VUJU01002411">
    <property type="protein sequence ID" value="KAF0761381.1"/>
    <property type="molecule type" value="Genomic_DNA"/>
</dbReference>
<accession>A0A6G0YTW1</accession>
<dbReference type="Proteomes" id="UP000478052">
    <property type="component" value="Unassembled WGS sequence"/>
</dbReference>
<evidence type="ECO:0000313" key="8">
    <source>
        <dbReference type="EMBL" id="KAF0761381.1"/>
    </source>
</evidence>
<keyword evidence="2" id="KW-0677">Repeat</keyword>
<evidence type="ECO:0000256" key="1">
    <source>
        <dbReference type="ARBA" id="ARBA00022723"/>
    </source>
</evidence>
<dbReference type="SUPFAM" id="SSF57667">
    <property type="entry name" value="beta-beta-alpha zinc fingers"/>
    <property type="match status" value="2"/>
</dbReference>
<protein>
    <submittedName>
        <fullName evidence="8">Protein glass</fullName>
    </submittedName>
</protein>
<dbReference type="FunFam" id="3.30.160.60:FF:000245">
    <property type="entry name" value="zinc finger protein Gfi-1"/>
    <property type="match status" value="1"/>
</dbReference>
<sequence>MCRYSYFNKDPYFVPFSDCIKFGISRLVEKFNDSRSTYDTSYAANNNNNITKSLNEPDVDNRRGDDDDDEREVKRCSRESARKIWSPMRSSPSPSSSSELDVESRLASPDIDVTKCGTTPPPPMQQSQPAVSIVQVTTRKPPVTAKNSEAFSVSALLKPDAPRTTRHPFNNHHHHHQPHHQQHHHQQQQPPTMTAADTISVTRSLLYPAVQFPDLIKDTRKEVHLHSSAANTLLQKHFSGFSFHPHFYSAANMLNPSSGSPEHVGSGAGSGGSGDPHTDNNHNLLTSSLYLSLGAVQAAAAAAFVHPLSTTGMSSPAANPFHSSGQQQTSGGVVVPHPSAEDMMKLRQQFAPGSNQPLAAAPPSDPGGHMRHHHMLMRGSVFGDVYSCIKCDKMFPTSHGLEVHSRRSHNGKRPFSCELCNKSFGAEISLNQHRWLCCRRSAHNVEKLFECKQCGKTFKRSSTLSTHLLIHSDTRPYPCQFCGKRFHQKSDMKKHTYIHTGECAEFFFLTTLRFISFNI</sequence>
<keyword evidence="4" id="KW-0862">Zinc</keyword>
<feature type="domain" description="C2H2-type" evidence="7">
    <location>
        <begin position="386"/>
        <end position="414"/>
    </location>
</feature>
<dbReference type="PROSITE" id="PS50157">
    <property type="entry name" value="ZINC_FINGER_C2H2_2"/>
    <property type="match status" value="4"/>
</dbReference>
<dbReference type="Pfam" id="PF00096">
    <property type="entry name" value="zf-C2H2"/>
    <property type="match status" value="2"/>
</dbReference>
<evidence type="ECO:0000313" key="9">
    <source>
        <dbReference type="Proteomes" id="UP000478052"/>
    </source>
</evidence>
<feature type="region of interest" description="Disordered" evidence="6">
    <location>
        <begin position="161"/>
        <end position="194"/>
    </location>
</feature>
<evidence type="ECO:0000256" key="2">
    <source>
        <dbReference type="ARBA" id="ARBA00022737"/>
    </source>
</evidence>
<evidence type="ECO:0000256" key="5">
    <source>
        <dbReference type="PROSITE-ProRule" id="PRU00042"/>
    </source>
</evidence>
<feature type="region of interest" description="Disordered" evidence="6">
    <location>
        <begin position="258"/>
        <end position="281"/>
    </location>
</feature>
<dbReference type="GO" id="GO:0010468">
    <property type="term" value="P:regulation of gene expression"/>
    <property type="evidence" value="ECO:0007669"/>
    <property type="project" value="TreeGrafter"/>
</dbReference>
<evidence type="ECO:0000256" key="4">
    <source>
        <dbReference type="ARBA" id="ARBA00022833"/>
    </source>
</evidence>
<keyword evidence="3 5" id="KW-0863">Zinc-finger</keyword>
<evidence type="ECO:0000256" key="6">
    <source>
        <dbReference type="SAM" id="MobiDB-lite"/>
    </source>
</evidence>
<organism evidence="8 9">
    <name type="scientific">Aphis craccivora</name>
    <name type="common">Cowpea aphid</name>
    <dbReference type="NCBI Taxonomy" id="307492"/>
    <lineage>
        <taxon>Eukaryota</taxon>
        <taxon>Metazoa</taxon>
        <taxon>Ecdysozoa</taxon>
        <taxon>Arthropoda</taxon>
        <taxon>Hexapoda</taxon>
        <taxon>Insecta</taxon>
        <taxon>Pterygota</taxon>
        <taxon>Neoptera</taxon>
        <taxon>Paraneoptera</taxon>
        <taxon>Hemiptera</taxon>
        <taxon>Sternorrhyncha</taxon>
        <taxon>Aphidomorpha</taxon>
        <taxon>Aphidoidea</taxon>
        <taxon>Aphididae</taxon>
        <taxon>Aphidini</taxon>
        <taxon>Aphis</taxon>
        <taxon>Aphis</taxon>
    </lineage>
</organism>
<keyword evidence="1" id="KW-0479">Metal-binding</keyword>
<evidence type="ECO:0000256" key="3">
    <source>
        <dbReference type="ARBA" id="ARBA00022771"/>
    </source>
</evidence>
<feature type="region of interest" description="Disordered" evidence="6">
    <location>
        <begin position="313"/>
        <end position="337"/>
    </location>
</feature>
<gene>
    <name evidence="8" type="ORF">FWK35_00035476</name>
</gene>
<dbReference type="GO" id="GO:0008270">
    <property type="term" value="F:zinc ion binding"/>
    <property type="evidence" value="ECO:0007669"/>
    <property type="project" value="UniProtKB-KW"/>
</dbReference>
<feature type="compositionally biased region" description="Basic residues" evidence="6">
    <location>
        <begin position="164"/>
        <end position="186"/>
    </location>
</feature>
<feature type="compositionally biased region" description="Basic and acidic residues" evidence="6">
    <location>
        <begin position="59"/>
        <end position="82"/>
    </location>
</feature>
<dbReference type="OrthoDB" id="6155966at2759"/>
<dbReference type="PROSITE" id="PS00028">
    <property type="entry name" value="ZINC_FINGER_C2H2_1"/>
    <property type="match status" value="3"/>
</dbReference>
<keyword evidence="9" id="KW-1185">Reference proteome</keyword>
<evidence type="ECO:0000259" key="7">
    <source>
        <dbReference type="PROSITE" id="PS50157"/>
    </source>
</evidence>
<feature type="region of interest" description="Disordered" evidence="6">
    <location>
        <begin position="44"/>
        <end position="131"/>
    </location>
</feature>
<dbReference type="AlphaFoldDB" id="A0A6G0YTW1"/>
<dbReference type="PANTHER" id="PTHR16515">
    <property type="entry name" value="PR DOMAIN ZINC FINGER PROTEIN"/>
    <property type="match status" value="1"/>
</dbReference>
<dbReference type="SMART" id="SM00355">
    <property type="entry name" value="ZnF_C2H2"/>
    <property type="match status" value="4"/>
</dbReference>
<feature type="domain" description="C2H2-type" evidence="7">
    <location>
        <begin position="415"/>
        <end position="448"/>
    </location>
</feature>
<feature type="domain" description="C2H2-type" evidence="7">
    <location>
        <begin position="449"/>
        <end position="476"/>
    </location>
</feature>
<feature type="compositionally biased region" description="Low complexity" evidence="6">
    <location>
        <begin position="86"/>
        <end position="98"/>
    </location>
</feature>
<proteinExistence type="predicted"/>
<comment type="caution">
    <text evidence="8">The sequence shown here is derived from an EMBL/GenBank/DDBJ whole genome shotgun (WGS) entry which is preliminary data.</text>
</comment>
<dbReference type="GO" id="GO:0005634">
    <property type="term" value="C:nucleus"/>
    <property type="evidence" value="ECO:0007669"/>
    <property type="project" value="TreeGrafter"/>
</dbReference>